<feature type="transmembrane region" description="Helical" evidence="4">
    <location>
        <begin position="764"/>
        <end position="786"/>
    </location>
</feature>
<feature type="binding site" evidence="1">
    <location>
        <position position="149"/>
    </location>
    <ligand>
        <name>Zn(2+)</name>
        <dbReference type="ChEBI" id="CHEBI:29105"/>
        <note>catalytic</note>
    </ligand>
</feature>
<dbReference type="InterPro" id="IPR008974">
    <property type="entry name" value="TRAF-like"/>
</dbReference>
<dbReference type="PANTHER" id="PTHR10127:SF814">
    <property type="entry name" value="MEPRIN A SUBUNIT BETA"/>
    <property type="match status" value="1"/>
</dbReference>
<gene>
    <name evidence="8" type="ORF">OKIOD_LOCUS9226</name>
</gene>
<dbReference type="Pfam" id="PF01400">
    <property type="entry name" value="Astacin"/>
    <property type="match status" value="1"/>
</dbReference>
<feature type="binding site" evidence="1">
    <location>
        <position position="145"/>
    </location>
    <ligand>
        <name>Zn(2+)</name>
        <dbReference type="ChEBI" id="CHEBI:29105"/>
        <note>catalytic</note>
    </ligand>
</feature>
<comment type="caution">
    <text evidence="1">Lacks conserved residue(s) required for the propagation of feature annotation.</text>
</comment>
<dbReference type="PANTHER" id="PTHR10127">
    <property type="entry name" value="DISCOIDIN, CUB, EGF, LAMININ , AND ZINC METALLOPROTEASE DOMAIN CONTAINING"/>
    <property type="match status" value="1"/>
</dbReference>
<feature type="domain" description="MAM" evidence="5">
    <location>
        <begin position="275"/>
        <end position="458"/>
    </location>
</feature>
<evidence type="ECO:0000256" key="2">
    <source>
        <dbReference type="RuleBase" id="RU361183"/>
    </source>
</evidence>
<keyword evidence="1 2" id="KW-0645">Protease</keyword>
<evidence type="ECO:0000256" key="3">
    <source>
        <dbReference type="SAM" id="MobiDB-lite"/>
    </source>
</evidence>
<dbReference type="InterPro" id="IPR024079">
    <property type="entry name" value="MetalloPept_cat_dom_sf"/>
</dbReference>
<evidence type="ECO:0000259" key="7">
    <source>
        <dbReference type="PROSITE" id="PS51864"/>
    </source>
</evidence>
<keyword evidence="9" id="KW-1185">Reference proteome</keyword>
<dbReference type="PROSITE" id="PS51864">
    <property type="entry name" value="ASTACIN"/>
    <property type="match status" value="1"/>
</dbReference>
<keyword evidence="4" id="KW-0472">Membrane</keyword>
<dbReference type="InterPro" id="IPR013320">
    <property type="entry name" value="ConA-like_dom_sf"/>
</dbReference>
<name>A0ABN7SJW9_OIKDI</name>
<organism evidence="8 9">
    <name type="scientific">Oikopleura dioica</name>
    <name type="common">Tunicate</name>
    <dbReference type="NCBI Taxonomy" id="34765"/>
    <lineage>
        <taxon>Eukaryota</taxon>
        <taxon>Metazoa</taxon>
        <taxon>Chordata</taxon>
        <taxon>Tunicata</taxon>
        <taxon>Appendicularia</taxon>
        <taxon>Copelata</taxon>
        <taxon>Oikopleuridae</taxon>
        <taxon>Oikopleura</taxon>
    </lineage>
</organism>
<dbReference type="Pfam" id="PF22486">
    <property type="entry name" value="MATH_2"/>
    <property type="match status" value="1"/>
</dbReference>
<keyword evidence="1 2" id="KW-0378">Hydrolase</keyword>
<dbReference type="Gene3D" id="2.60.210.10">
    <property type="entry name" value="Apoptosis, Tumor Necrosis Factor Receptor Associated Protein 2, Chain A"/>
    <property type="match status" value="1"/>
</dbReference>
<dbReference type="PROSITE" id="PS50060">
    <property type="entry name" value="MAM_2"/>
    <property type="match status" value="1"/>
</dbReference>
<sequence>MKLAAFLAASVSADVLETEETFNKEFVDELTDGDIRGNFGPFFQKNSRSAIRSDFVRWPSSTNYVRIPFEMASHMPIVARGIAQDAQRNYALRTCIDLQPWQGEEDYVYITQSGGCWSYIGWAYNGGQQLSIGERCTTQSGTFQHEFMHALGIFHEQSRPDRDTYVEINEENIQDGTLNNFNKYDFNYVDIKDVPYDYESVMHYGARGFAINSTIDTIITKIPYFSKVIGQRKDFSRGDVQKINNMYECSIPLRNSYSVDFTEMNWGGFVNEPVDNPDFEEKENRIDWRQYDVSEKALVGDTSYHGTNGQNAPKTRQLVFPDSDQSDGRFDHGRYLALNGSWFEGDDHTGKTGILQSKQFTTTTKQQCLEIWTNIKSAQPTELKVEIWESDDRFGEVVGRFPVQRFTITAEEQQRWESNRWTIDAPERFKVLITSTLTSDEDVIVVDDISVLDKVCESHSWPIYGFQELYDSKEKGEYITSEMMTAPTGHKFKLRFYPKGHPDSDGTYASLFFHLHEESNNIPGLKWPMVDQYLKFIVQDQISDVVNRMDQNRIRSTEILENDPESPEGIWGMVDDADHERLSEKSSVGYQTMIPLFDLFEASYSYIKHDMVMLMLDMRDLSTLDTSSKLDRCMQQCPDEWFDQGVSCLPDKEKAGEYSCQCRKPFIETIVDWKISCTCPEGYEYNPNAINEEVERLTCFSLCDFPETNPCNEDQICEQTPSGAVCKSENDALFPRSATVEEMDDSWNEVEEEDFIFGYTPLEFGLAVALGVVSAMLVMVTLFAFWRHEREDPRSCETNSNPAFKSL</sequence>
<dbReference type="SUPFAM" id="SSF49899">
    <property type="entry name" value="Concanavalin A-like lectins/glucanases"/>
    <property type="match status" value="1"/>
</dbReference>
<dbReference type="InterPro" id="IPR000998">
    <property type="entry name" value="MAM_dom"/>
</dbReference>
<dbReference type="Gene3D" id="2.60.120.200">
    <property type="match status" value="1"/>
</dbReference>
<dbReference type="PRINTS" id="PR00480">
    <property type="entry name" value="ASTACIN"/>
</dbReference>
<dbReference type="EMBL" id="OU015566">
    <property type="protein sequence ID" value="CAG5102777.1"/>
    <property type="molecule type" value="Genomic_DNA"/>
</dbReference>
<feature type="binding site" evidence="1">
    <location>
        <position position="155"/>
    </location>
    <ligand>
        <name>Zn(2+)</name>
        <dbReference type="ChEBI" id="CHEBI:29105"/>
        <note>catalytic</note>
    </ligand>
</feature>
<feature type="region of interest" description="Disordered" evidence="3">
    <location>
        <begin position="303"/>
        <end position="323"/>
    </location>
</feature>
<dbReference type="SUPFAM" id="SSF55486">
    <property type="entry name" value="Metalloproteases ('zincins'), catalytic domain"/>
    <property type="match status" value="1"/>
</dbReference>
<feature type="active site" evidence="1">
    <location>
        <position position="146"/>
    </location>
</feature>
<feature type="compositionally biased region" description="Polar residues" evidence="3">
    <location>
        <begin position="304"/>
        <end position="314"/>
    </location>
</feature>
<protein>
    <recommendedName>
        <fullName evidence="2">Metalloendopeptidase</fullName>
        <ecNumber evidence="2">3.4.24.-</ecNumber>
    </recommendedName>
</protein>
<keyword evidence="1 2" id="KW-0479">Metal-binding</keyword>
<dbReference type="Pfam" id="PF00629">
    <property type="entry name" value="MAM"/>
    <property type="match status" value="1"/>
</dbReference>
<evidence type="ECO:0000313" key="8">
    <source>
        <dbReference type="EMBL" id="CAG5102777.1"/>
    </source>
</evidence>
<keyword evidence="4" id="KW-0812">Transmembrane</keyword>
<dbReference type="CDD" id="cd04280">
    <property type="entry name" value="ZnMc_astacin_like"/>
    <property type="match status" value="1"/>
</dbReference>
<dbReference type="InterPro" id="IPR001506">
    <property type="entry name" value="Peptidase_M12A"/>
</dbReference>
<evidence type="ECO:0000256" key="1">
    <source>
        <dbReference type="PROSITE-ProRule" id="PRU01211"/>
    </source>
</evidence>
<dbReference type="EC" id="3.4.24.-" evidence="2"/>
<dbReference type="Gene3D" id="3.40.390.10">
    <property type="entry name" value="Collagenase (Catalytic Domain)"/>
    <property type="match status" value="1"/>
</dbReference>
<reference evidence="8 9" key="1">
    <citation type="submission" date="2021-04" db="EMBL/GenBank/DDBJ databases">
        <authorList>
            <person name="Bliznina A."/>
        </authorList>
    </citation>
    <scope>NUCLEOTIDE SEQUENCE [LARGE SCALE GENOMIC DNA]</scope>
</reference>
<dbReference type="SMART" id="SM00235">
    <property type="entry name" value="ZnMc"/>
    <property type="match status" value="1"/>
</dbReference>
<dbReference type="PROSITE" id="PS50144">
    <property type="entry name" value="MATH"/>
    <property type="match status" value="1"/>
</dbReference>
<proteinExistence type="predicted"/>
<dbReference type="InterPro" id="IPR006026">
    <property type="entry name" value="Peptidase_Metallo"/>
</dbReference>
<keyword evidence="1 2" id="KW-0862">Zinc</keyword>
<comment type="cofactor">
    <cofactor evidence="1 2">
        <name>Zn(2+)</name>
        <dbReference type="ChEBI" id="CHEBI:29105"/>
    </cofactor>
    <text evidence="1 2">Binds 1 zinc ion per subunit.</text>
</comment>
<accession>A0ABN7SJW9</accession>
<evidence type="ECO:0000259" key="6">
    <source>
        <dbReference type="PROSITE" id="PS50144"/>
    </source>
</evidence>
<dbReference type="SUPFAM" id="SSF49599">
    <property type="entry name" value="TRAF domain-like"/>
    <property type="match status" value="1"/>
</dbReference>
<feature type="domain" description="Peptidase M12A" evidence="7">
    <location>
        <begin position="49"/>
        <end position="250"/>
    </location>
</feature>
<evidence type="ECO:0000259" key="5">
    <source>
        <dbReference type="PROSITE" id="PS50060"/>
    </source>
</evidence>
<keyword evidence="1 2" id="KW-0482">Metalloprotease</keyword>
<dbReference type="Proteomes" id="UP001158576">
    <property type="component" value="Chromosome 1"/>
</dbReference>
<evidence type="ECO:0000313" key="9">
    <source>
        <dbReference type="Proteomes" id="UP001158576"/>
    </source>
</evidence>
<dbReference type="InterPro" id="IPR034035">
    <property type="entry name" value="Astacin-like_dom"/>
</dbReference>
<evidence type="ECO:0000256" key="4">
    <source>
        <dbReference type="SAM" id="Phobius"/>
    </source>
</evidence>
<dbReference type="InterPro" id="IPR002083">
    <property type="entry name" value="MATH/TRAF_dom"/>
</dbReference>
<feature type="domain" description="MATH" evidence="6">
    <location>
        <begin position="456"/>
        <end position="618"/>
    </location>
</feature>
<keyword evidence="4" id="KW-1133">Transmembrane helix</keyword>